<keyword evidence="9" id="KW-0808">Transferase</keyword>
<feature type="domain" description="GGDEF" evidence="6">
    <location>
        <begin position="373"/>
        <end position="502"/>
    </location>
</feature>
<dbReference type="InterPro" id="IPR037522">
    <property type="entry name" value="HD_GYP_dom"/>
</dbReference>
<sequence>MHGGDLISDVGKMFKSKLKPISVASRMAGKLVLLSGFTLSLVHLLGVIPDPNRAELQRKAVLTESLAITSSLLALNHEDEIIKKNLSSILDRHPDVLSACIRRKNGTILHQIGDHERHWQLEPGANSNPNNICVPIAAGKREWGTVELSFNTDQGLFARLMQYPLVVVGLFTLVVNGVVFRLYLARAFRYLDPSKSVPMHVRATLDTFSEGVVVLDNEQRIVLANDKFKKHIGKSEEELLGKNIDQLPWESDDDDEVTLRWHSDDDSAKTVRLGLSFEHEHRTYLVNASPILGNDGQRRGTIASFDDITPMEEKRKELSKMLSELQLSRDELKLRNEELNHLATRDPLTGCLNRRTFFEIFDKEFKASQRHQQPLSCFMVDVDHFKMVNDNHGHSVGDVVLRCIATAIEENGRDSDVVCRYGGEEFCVILPHTDANQASVVAQRIRSTIEQLEFEKFITTVSIGMSSATFGASDPQELLEQADKALYAAKRGGRNKVVRWEEIANSNDAESPNEREMDNSGLCLSNSPSIPYPAVASLMSALAYRDASTATHCTRVAELCVATASGLLSVKETYVLEVAALLHDIGKIGVPDAILLKPGPLTPEEWEMMELHDRIGVEIVEASFSHPELVDIVKYHHATFESDGNSKLPSKHDIPIGARIVTIADAYDAMVSDRVYRKGRPIEDAFKELRRCAGTQFDPELVERFIASVRTHKSVDLPVQSRQVALQLGLQIERLADAVDEQDCISIKAIASRLEATAAAGGIPEIEDLASGIRHAATEDKDLFSLFTMVGQLISLCRSAQKIHARTSFKGDENCIADSDDAQSRHQLAK</sequence>
<feature type="domain" description="HD-GYP" evidence="8">
    <location>
        <begin position="527"/>
        <end position="721"/>
    </location>
</feature>
<dbReference type="Proteomes" id="UP000315010">
    <property type="component" value="Unassembled WGS sequence"/>
</dbReference>
<dbReference type="GO" id="GO:0005886">
    <property type="term" value="C:plasma membrane"/>
    <property type="evidence" value="ECO:0007669"/>
    <property type="project" value="TreeGrafter"/>
</dbReference>
<proteinExistence type="predicted"/>
<dbReference type="InterPro" id="IPR003607">
    <property type="entry name" value="HD/PDEase_dom"/>
</dbReference>
<dbReference type="InterPro" id="IPR029787">
    <property type="entry name" value="Nucleotide_cyclase"/>
</dbReference>
<feature type="coiled-coil region" evidence="3">
    <location>
        <begin position="311"/>
        <end position="342"/>
    </location>
</feature>
<dbReference type="PROSITE" id="PS50112">
    <property type="entry name" value="PAS"/>
    <property type="match status" value="1"/>
</dbReference>
<evidence type="ECO:0000259" key="6">
    <source>
        <dbReference type="PROSITE" id="PS50887"/>
    </source>
</evidence>
<dbReference type="NCBIfam" id="TIGR00254">
    <property type="entry name" value="GGDEF"/>
    <property type="match status" value="1"/>
</dbReference>
<protein>
    <recommendedName>
        <fullName evidence="1">diguanylate cyclase</fullName>
        <ecNumber evidence="1">2.7.7.65</ecNumber>
    </recommendedName>
</protein>
<dbReference type="PROSITE" id="PS50887">
    <property type="entry name" value="GGDEF"/>
    <property type="match status" value="1"/>
</dbReference>
<feature type="domain" description="HD" evidence="7">
    <location>
        <begin position="549"/>
        <end position="670"/>
    </location>
</feature>
<dbReference type="CDD" id="cd00130">
    <property type="entry name" value="PAS"/>
    <property type="match status" value="1"/>
</dbReference>
<dbReference type="EMBL" id="SJPJ01000001">
    <property type="protein sequence ID" value="TWT84882.1"/>
    <property type="molecule type" value="Genomic_DNA"/>
</dbReference>
<dbReference type="GO" id="GO:1902201">
    <property type="term" value="P:negative regulation of bacterial-type flagellum-dependent cell motility"/>
    <property type="evidence" value="ECO:0007669"/>
    <property type="project" value="TreeGrafter"/>
</dbReference>
<dbReference type="PANTHER" id="PTHR45138:SF9">
    <property type="entry name" value="DIGUANYLATE CYCLASE DGCM-RELATED"/>
    <property type="match status" value="1"/>
</dbReference>
<keyword evidence="10" id="KW-1185">Reference proteome</keyword>
<evidence type="ECO:0000256" key="3">
    <source>
        <dbReference type="SAM" id="Coils"/>
    </source>
</evidence>
<dbReference type="GO" id="GO:0052621">
    <property type="term" value="F:diguanylate cyclase activity"/>
    <property type="evidence" value="ECO:0007669"/>
    <property type="project" value="UniProtKB-EC"/>
</dbReference>
<dbReference type="CDD" id="cd00077">
    <property type="entry name" value="HDc"/>
    <property type="match status" value="1"/>
</dbReference>
<dbReference type="Gene3D" id="3.30.70.270">
    <property type="match status" value="1"/>
</dbReference>
<dbReference type="Pfam" id="PF00989">
    <property type="entry name" value="PAS"/>
    <property type="match status" value="1"/>
</dbReference>
<feature type="transmembrane region" description="Helical" evidence="4">
    <location>
        <begin position="27"/>
        <end position="48"/>
    </location>
</feature>
<dbReference type="InterPro" id="IPR000160">
    <property type="entry name" value="GGDEF_dom"/>
</dbReference>
<evidence type="ECO:0000256" key="2">
    <source>
        <dbReference type="ARBA" id="ARBA00034247"/>
    </source>
</evidence>
<comment type="catalytic activity">
    <reaction evidence="2">
        <text>2 GTP = 3',3'-c-di-GMP + 2 diphosphate</text>
        <dbReference type="Rhea" id="RHEA:24898"/>
        <dbReference type="ChEBI" id="CHEBI:33019"/>
        <dbReference type="ChEBI" id="CHEBI:37565"/>
        <dbReference type="ChEBI" id="CHEBI:58805"/>
        <dbReference type="EC" id="2.7.7.65"/>
    </reaction>
</comment>
<evidence type="ECO:0000259" key="8">
    <source>
        <dbReference type="PROSITE" id="PS51832"/>
    </source>
</evidence>
<dbReference type="SUPFAM" id="SSF55073">
    <property type="entry name" value="Nucleotide cyclase"/>
    <property type="match status" value="1"/>
</dbReference>
<evidence type="ECO:0000259" key="5">
    <source>
        <dbReference type="PROSITE" id="PS50112"/>
    </source>
</evidence>
<dbReference type="GO" id="GO:0043709">
    <property type="term" value="P:cell adhesion involved in single-species biofilm formation"/>
    <property type="evidence" value="ECO:0007669"/>
    <property type="project" value="TreeGrafter"/>
</dbReference>
<accession>A0A5C5ZC42</accession>
<keyword evidence="3" id="KW-0175">Coiled coil</keyword>
<dbReference type="InterPro" id="IPR006675">
    <property type="entry name" value="HDIG_dom"/>
</dbReference>
<dbReference type="PROSITE" id="PS51831">
    <property type="entry name" value="HD"/>
    <property type="match status" value="1"/>
</dbReference>
<name>A0A5C5ZC42_9BACT</name>
<dbReference type="InterPro" id="IPR013767">
    <property type="entry name" value="PAS_fold"/>
</dbReference>
<evidence type="ECO:0000313" key="9">
    <source>
        <dbReference type="EMBL" id="TWT84882.1"/>
    </source>
</evidence>
<dbReference type="OrthoDB" id="9798833at2"/>
<dbReference type="NCBIfam" id="TIGR00277">
    <property type="entry name" value="HDIG"/>
    <property type="match status" value="1"/>
</dbReference>
<dbReference type="EC" id="2.7.7.65" evidence="1"/>
<comment type="caution">
    <text evidence="9">The sequence shown here is derived from an EMBL/GenBank/DDBJ whole genome shotgun (WGS) entry which is preliminary data.</text>
</comment>
<dbReference type="SMART" id="SM00471">
    <property type="entry name" value="HDc"/>
    <property type="match status" value="1"/>
</dbReference>
<dbReference type="AlphaFoldDB" id="A0A5C5ZC42"/>
<dbReference type="PANTHER" id="PTHR45138">
    <property type="entry name" value="REGULATORY COMPONENTS OF SENSORY TRANSDUCTION SYSTEM"/>
    <property type="match status" value="1"/>
</dbReference>
<feature type="transmembrane region" description="Helical" evidence="4">
    <location>
        <begin position="163"/>
        <end position="184"/>
    </location>
</feature>
<dbReference type="CDD" id="cd01949">
    <property type="entry name" value="GGDEF"/>
    <property type="match status" value="1"/>
</dbReference>
<dbReference type="Pfam" id="PF13487">
    <property type="entry name" value="HD_5"/>
    <property type="match status" value="1"/>
</dbReference>
<dbReference type="SUPFAM" id="SSF109604">
    <property type="entry name" value="HD-domain/PDEase-like"/>
    <property type="match status" value="1"/>
</dbReference>
<dbReference type="PROSITE" id="PS51832">
    <property type="entry name" value="HD_GYP"/>
    <property type="match status" value="1"/>
</dbReference>
<gene>
    <name evidence="9" type="primary">dosC_3</name>
    <name evidence="9" type="ORF">CA13_63630</name>
</gene>
<dbReference type="InterPro" id="IPR043128">
    <property type="entry name" value="Rev_trsase/Diguanyl_cyclase"/>
</dbReference>
<keyword evidence="4" id="KW-1133">Transmembrane helix</keyword>
<dbReference type="Gene3D" id="3.30.450.20">
    <property type="entry name" value="PAS domain"/>
    <property type="match status" value="1"/>
</dbReference>
<dbReference type="NCBIfam" id="TIGR00229">
    <property type="entry name" value="sensory_box"/>
    <property type="match status" value="1"/>
</dbReference>
<dbReference type="Gene3D" id="1.10.3210.10">
    <property type="entry name" value="Hypothetical protein af1432"/>
    <property type="match status" value="1"/>
</dbReference>
<evidence type="ECO:0000256" key="1">
    <source>
        <dbReference type="ARBA" id="ARBA00012528"/>
    </source>
</evidence>
<dbReference type="InterPro" id="IPR050469">
    <property type="entry name" value="Diguanylate_Cyclase"/>
</dbReference>
<dbReference type="GO" id="GO:0006355">
    <property type="term" value="P:regulation of DNA-templated transcription"/>
    <property type="evidence" value="ECO:0007669"/>
    <property type="project" value="InterPro"/>
</dbReference>
<keyword evidence="4" id="KW-0472">Membrane</keyword>
<dbReference type="SUPFAM" id="SSF55785">
    <property type="entry name" value="PYP-like sensor domain (PAS domain)"/>
    <property type="match status" value="1"/>
</dbReference>
<dbReference type="InterPro" id="IPR000014">
    <property type="entry name" value="PAS"/>
</dbReference>
<evidence type="ECO:0000313" key="10">
    <source>
        <dbReference type="Proteomes" id="UP000315010"/>
    </source>
</evidence>
<dbReference type="InterPro" id="IPR006674">
    <property type="entry name" value="HD_domain"/>
</dbReference>
<dbReference type="SMART" id="SM00267">
    <property type="entry name" value="GGDEF"/>
    <property type="match status" value="1"/>
</dbReference>
<organism evidence="9 10">
    <name type="scientific">Novipirellula herctigrandis</name>
    <dbReference type="NCBI Taxonomy" id="2527986"/>
    <lineage>
        <taxon>Bacteria</taxon>
        <taxon>Pseudomonadati</taxon>
        <taxon>Planctomycetota</taxon>
        <taxon>Planctomycetia</taxon>
        <taxon>Pirellulales</taxon>
        <taxon>Pirellulaceae</taxon>
        <taxon>Novipirellula</taxon>
    </lineage>
</organism>
<dbReference type="InterPro" id="IPR035965">
    <property type="entry name" value="PAS-like_dom_sf"/>
</dbReference>
<keyword evidence="4" id="KW-0812">Transmembrane</keyword>
<keyword evidence="9" id="KW-0548">Nucleotidyltransferase</keyword>
<feature type="domain" description="PAS" evidence="5">
    <location>
        <begin position="197"/>
        <end position="243"/>
    </location>
</feature>
<evidence type="ECO:0000259" key="7">
    <source>
        <dbReference type="PROSITE" id="PS51831"/>
    </source>
</evidence>
<dbReference type="FunFam" id="3.30.70.270:FF:000001">
    <property type="entry name" value="Diguanylate cyclase domain protein"/>
    <property type="match status" value="1"/>
</dbReference>
<reference evidence="9 10" key="1">
    <citation type="submission" date="2019-02" db="EMBL/GenBank/DDBJ databases">
        <title>Deep-cultivation of Planctomycetes and their phenomic and genomic characterization uncovers novel biology.</title>
        <authorList>
            <person name="Wiegand S."/>
            <person name="Jogler M."/>
            <person name="Boedeker C."/>
            <person name="Pinto D."/>
            <person name="Vollmers J."/>
            <person name="Rivas-Marin E."/>
            <person name="Kohn T."/>
            <person name="Peeters S.H."/>
            <person name="Heuer A."/>
            <person name="Rast P."/>
            <person name="Oberbeckmann S."/>
            <person name="Bunk B."/>
            <person name="Jeske O."/>
            <person name="Meyerdierks A."/>
            <person name="Storesund J.E."/>
            <person name="Kallscheuer N."/>
            <person name="Luecker S."/>
            <person name="Lage O.M."/>
            <person name="Pohl T."/>
            <person name="Merkel B.J."/>
            <person name="Hornburger P."/>
            <person name="Mueller R.-W."/>
            <person name="Bruemmer F."/>
            <person name="Labrenz M."/>
            <person name="Spormann A.M."/>
            <person name="Op Den Camp H."/>
            <person name="Overmann J."/>
            <person name="Amann R."/>
            <person name="Jetten M.S.M."/>
            <person name="Mascher T."/>
            <person name="Medema M.H."/>
            <person name="Devos D.P."/>
            <person name="Kaster A.-K."/>
            <person name="Ovreas L."/>
            <person name="Rohde M."/>
            <person name="Galperin M.Y."/>
            <person name="Jogler C."/>
        </authorList>
    </citation>
    <scope>NUCLEOTIDE SEQUENCE [LARGE SCALE GENOMIC DNA]</scope>
    <source>
        <strain evidence="9 10">CA13</strain>
    </source>
</reference>
<dbReference type="SMART" id="SM00091">
    <property type="entry name" value="PAS"/>
    <property type="match status" value="1"/>
</dbReference>
<evidence type="ECO:0000256" key="4">
    <source>
        <dbReference type="SAM" id="Phobius"/>
    </source>
</evidence>
<dbReference type="Pfam" id="PF00990">
    <property type="entry name" value="GGDEF"/>
    <property type="match status" value="1"/>
</dbReference>